<comment type="catalytic activity">
    <reaction evidence="6">
        <text>a 2'-deoxyadenosine in DNA + S-adenosyl-L-methionine = an N(6)-methyl-2'-deoxyadenosine in DNA + S-adenosyl-L-homocysteine + H(+)</text>
        <dbReference type="Rhea" id="RHEA:15197"/>
        <dbReference type="Rhea" id="RHEA-COMP:12418"/>
        <dbReference type="Rhea" id="RHEA-COMP:12419"/>
        <dbReference type="ChEBI" id="CHEBI:15378"/>
        <dbReference type="ChEBI" id="CHEBI:57856"/>
        <dbReference type="ChEBI" id="CHEBI:59789"/>
        <dbReference type="ChEBI" id="CHEBI:90615"/>
        <dbReference type="ChEBI" id="CHEBI:90616"/>
        <dbReference type="EC" id="2.1.1.72"/>
    </reaction>
</comment>
<keyword evidence="4" id="KW-0808">Transferase</keyword>
<dbReference type="InterPro" id="IPR011639">
    <property type="entry name" value="MethylTrfase_TaqI-like_dom"/>
</dbReference>
<evidence type="ECO:0000259" key="7">
    <source>
        <dbReference type="Pfam" id="PF07669"/>
    </source>
</evidence>
<proteinExistence type="inferred from homology"/>
<dbReference type="SUPFAM" id="SSF53335">
    <property type="entry name" value="S-adenosyl-L-methionine-dependent methyltransferases"/>
    <property type="match status" value="1"/>
</dbReference>
<dbReference type="PROSITE" id="PS00092">
    <property type="entry name" value="N6_MTASE"/>
    <property type="match status" value="1"/>
</dbReference>
<sequence>MDESSLKHKLEKINAIIGNPPFTRQEELKGVVFGEEYKAKMKEVLVKDFNIEIDTRAGIYAYFITHSASFIKSKNGNRLGFVTLRSWLDVGFGQKLKKFLFTPHTRGVEPKV</sequence>
<dbReference type="Gene3D" id="3.40.50.150">
    <property type="entry name" value="Vaccinia Virus protein VP39"/>
    <property type="match status" value="1"/>
</dbReference>
<evidence type="ECO:0000256" key="1">
    <source>
        <dbReference type="ARBA" id="ARBA00006594"/>
    </source>
</evidence>
<dbReference type="GO" id="GO:0003676">
    <property type="term" value="F:nucleic acid binding"/>
    <property type="evidence" value="ECO:0007669"/>
    <property type="project" value="InterPro"/>
</dbReference>
<protein>
    <recommendedName>
        <fullName evidence="2">site-specific DNA-methyltransferase (adenine-specific)</fullName>
        <ecNumber evidence="2">2.1.1.72</ecNumber>
    </recommendedName>
</protein>
<evidence type="ECO:0000256" key="3">
    <source>
        <dbReference type="ARBA" id="ARBA00022603"/>
    </source>
</evidence>
<dbReference type="PANTHER" id="PTHR33841">
    <property type="entry name" value="DNA METHYLTRANSFERASE YEEA-RELATED"/>
    <property type="match status" value="1"/>
</dbReference>
<dbReference type="GO" id="GO:0032259">
    <property type="term" value="P:methylation"/>
    <property type="evidence" value="ECO:0007669"/>
    <property type="project" value="UniProtKB-KW"/>
</dbReference>
<evidence type="ECO:0000256" key="6">
    <source>
        <dbReference type="ARBA" id="ARBA00047942"/>
    </source>
</evidence>
<dbReference type="InterPro" id="IPR002052">
    <property type="entry name" value="DNA_methylase_N6_adenine_CS"/>
</dbReference>
<accession>A0A0F8ZQR7</accession>
<reference evidence="8" key="1">
    <citation type="journal article" date="2015" name="Nature">
        <title>Complex archaea that bridge the gap between prokaryotes and eukaryotes.</title>
        <authorList>
            <person name="Spang A."/>
            <person name="Saw J.H."/>
            <person name="Jorgensen S.L."/>
            <person name="Zaremba-Niedzwiedzka K."/>
            <person name="Martijn J."/>
            <person name="Lind A.E."/>
            <person name="van Eijk R."/>
            <person name="Schleper C."/>
            <person name="Guy L."/>
            <person name="Ettema T.J."/>
        </authorList>
    </citation>
    <scope>NUCLEOTIDE SEQUENCE</scope>
</reference>
<evidence type="ECO:0000256" key="5">
    <source>
        <dbReference type="ARBA" id="ARBA00022691"/>
    </source>
</evidence>
<evidence type="ECO:0000256" key="4">
    <source>
        <dbReference type="ARBA" id="ARBA00022679"/>
    </source>
</evidence>
<dbReference type="EC" id="2.1.1.72" evidence="2"/>
<evidence type="ECO:0000256" key="2">
    <source>
        <dbReference type="ARBA" id="ARBA00011900"/>
    </source>
</evidence>
<feature type="domain" description="Type II methyltransferase M.TaqI-like" evidence="7">
    <location>
        <begin position="11"/>
        <end position="101"/>
    </location>
</feature>
<dbReference type="PANTHER" id="PTHR33841:SF5">
    <property type="entry name" value="DNA METHYLASE (MODIFICATION METHYLASE) (METHYLTRANSFERASE)-RELATED"/>
    <property type="match status" value="1"/>
</dbReference>
<dbReference type="GO" id="GO:0009007">
    <property type="term" value="F:site-specific DNA-methyltransferase (adenine-specific) activity"/>
    <property type="evidence" value="ECO:0007669"/>
    <property type="project" value="UniProtKB-EC"/>
</dbReference>
<comment type="similarity">
    <text evidence="1">Belongs to the N(4)/N(6)-methyltransferase family.</text>
</comment>
<keyword evidence="3" id="KW-0489">Methyltransferase</keyword>
<dbReference type="InterPro" id="IPR029063">
    <property type="entry name" value="SAM-dependent_MTases_sf"/>
</dbReference>
<organism evidence="8">
    <name type="scientific">marine sediment metagenome</name>
    <dbReference type="NCBI Taxonomy" id="412755"/>
    <lineage>
        <taxon>unclassified sequences</taxon>
        <taxon>metagenomes</taxon>
        <taxon>ecological metagenomes</taxon>
    </lineage>
</organism>
<dbReference type="EMBL" id="LAZR01046571">
    <property type="protein sequence ID" value="KKK96227.1"/>
    <property type="molecule type" value="Genomic_DNA"/>
</dbReference>
<dbReference type="GO" id="GO:0006304">
    <property type="term" value="P:DNA modification"/>
    <property type="evidence" value="ECO:0007669"/>
    <property type="project" value="InterPro"/>
</dbReference>
<dbReference type="Pfam" id="PF07669">
    <property type="entry name" value="Eco57I"/>
    <property type="match status" value="1"/>
</dbReference>
<evidence type="ECO:0000313" key="8">
    <source>
        <dbReference type="EMBL" id="KKK96227.1"/>
    </source>
</evidence>
<keyword evidence="5" id="KW-0949">S-adenosyl-L-methionine</keyword>
<name>A0A0F8ZQR7_9ZZZZ</name>
<dbReference type="InterPro" id="IPR050953">
    <property type="entry name" value="N4_N6_ade-DNA_methylase"/>
</dbReference>
<dbReference type="AlphaFoldDB" id="A0A0F8ZQR7"/>
<comment type="caution">
    <text evidence="8">The sequence shown here is derived from an EMBL/GenBank/DDBJ whole genome shotgun (WGS) entry which is preliminary data.</text>
</comment>
<gene>
    <name evidence="8" type="ORF">LCGC14_2664860</name>
</gene>